<dbReference type="SUPFAM" id="SSF55073">
    <property type="entry name" value="Nucleotide cyclase"/>
    <property type="match status" value="1"/>
</dbReference>
<reference evidence="1 2" key="1">
    <citation type="submission" date="2015-11" db="EMBL/GenBank/DDBJ databases">
        <title>Expanding the genomic diversity of Burkholderia species for the development of highly accurate diagnostics.</title>
        <authorList>
            <person name="Sahl J."/>
            <person name="Keim P."/>
            <person name="Wagner D."/>
        </authorList>
    </citation>
    <scope>NUCLEOTIDE SEQUENCE [LARGE SCALE GENOMIC DNA]</scope>
    <source>
        <strain evidence="1 2">MSMB574WGS</strain>
    </source>
</reference>
<dbReference type="Proteomes" id="UP000061512">
    <property type="component" value="Unassembled WGS sequence"/>
</dbReference>
<evidence type="ECO:0000313" key="1">
    <source>
        <dbReference type="EMBL" id="KWF59773.1"/>
    </source>
</evidence>
<dbReference type="SUPFAM" id="SSF141868">
    <property type="entry name" value="EAL domain-like"/>
    <property type="match status" value="1"/>
</dbReference>
<sequence>MDDENDSAVLEAHVGTRSPCWRLGSDSNALELAAVRGMTNISVALAADQAARIRALTGVTSHLVLDIALFGHPVALHLVGRKVNTTDWAGTASAYSDTVSVAGDLAHGLAFAEQVVSEVNSLVVILDRNGMVQRFNRLCEEVTGKREVDVIGRSAFELFMSPEQGAQSRSNITGFFASNQAFAVERYINTVNGPRLFQFRNKFVQSGSGVDEQFLICSGIDITEERNAQQRLIELANTDVLTGLPNRHAISERIHAVIAEQSRDKPGQIGILFLDLDNFKRVNDHYGHITGDRLLQDVSAIISGCLPSGATLARLGGDEFLVLFENGTRALLEATAQIILERLRTPIHLGLMEVYTSCSIGIAMHPQHGDSLETLIRNADTAMYVAKEAGKHTYRVFSLEMNQRVAKYMWLDTNLRKALEEEQFVLHYQPVVDIATGDVHAVEALIRWQSPDRGLVAPVEFIRFAEESGLIAPLGRWVMRTAAAQAAAWKAKGLGVRIAVNVSARQLQDMNIVHQFASILDSAGLKPGLLDIELTESCFIEDEDAAHGLMKRFRQLGAQVHLDDFGTGYSSLSQLSRLPLDAIKLDRSFITGIDRNPRSQALVRSVVSLANALNFSVIAEGVETHEEAAFLKQIDVGHAQGYYYARPMAAQAFEAWLAETRKLRLIA</sequence>
<dbReference type="Pfam" id="PF00563">
    <property type="entry name" value="EAL"/>
    <property type="match status" value="1"/>
</dbReference>
<dbReference type="InterPro" id="IPR000014">
    <property type="entry name" value="PAS"/>
</dbReference>
<dbReference type="SUPFAM" id="SSF55785">
    <property type="entry name" value="PYP-like sensor domain (PAS domain)"/>
    <property type="match status" value="1"/>
</dbReference>
<dbReference type="EMBL" id="LPJX01000061">
    <property type="protein sequence ID" value="KWF59773.1"/>
    <property type="molecule type" value="Genomic_DNA"/>
</dbReference>
<dbReference type="InterPro" id="IPR035965">
    <property type="entry name" value="PAS-like_dom_sf"/>
</dbReference>
<dbReference type="Gene3D" id="3.30.450.20">
    <property type="entry name" value="PAS domain"/>
    <property type="match status" value="1"/>
</dbReference>
<dbReference type="InterPro" id="IPR052155">
    <property type="entry name" value="Biofilm_reg_signaling"/>
</dbReference>
<proteinExistence type="predicted"/>
<evidence type="ECO:0000313" key="2">
    <source>
        <dbReference type="Proteomes" id="UP000061512"/>
    </source>
</evidence>
<dbReference type="PANTHER" id="PTHR44757:SF11">
    <property type="entry name" value="CYCLIC DI-GMP PHOSPHODIESTERASE PDER"/>
    <property type="match status" value="1"/>
</dbReference>
<dbReference type="RefSeq" id="WP_009694801.1">
    <property type="nucleotide sequence ID" value="NZ_CP013377.1"/>
</dbReference>
<dbReference type="CDD" id="cd01948">
    <property type="entry name" value="EAL"/>
    <property type="match status" value="1"/>
</dbReference>
<dbReference type="InterPro" id="IPR029787">
    <property type="entry name" value="Nucleotide_cyclase"/>
</dbReference>
<dbReference type="FunFam" id="3.20.20.450:FF:000001">
    <property type="entry name" value="Cyclic di-GMP phosphodiesterase yahA"/>
    <property type="match status" value="1"/>
</dbReference>
<dbReference type="Pfam" id="PF00990">
    <property type="entry name" value="GGDEF"/>
    <property type="match status" value="1"/>
</dbReference>
<dbReference type="InterPro" id="IPR035919">
    <property type="entry name" value="EAL_sf"/>
</dbReference>
<comment type="caution">
    <text evidence="1">The sequence shown here is derived from an EMBL/GenBank/DDBJ whole genome shotgun (WGS) entry which is preliminary data.</text>
</comment>
<protein>
    <submittedName>
        <fullName evidence="1">RNase II stability modulator</fullName>
    </submittedName>
</protein>
<name>A0A132EU80_9BURK</name>
<gene>
    <name evidence="1" type="ORF">WT57_27630</name>
</gene>
<dbReference type="InterPro" id="IPR043128">
    <property type="entry name" value="Rev_trsase/Diguanyl_cyclase"/>
</dbReference>
<dbReference type="PROSITE" id="PS50112">
    <property type="entry name" value="PAS"/>
    <property type="match status" value="1"/>
</dbReference>
<accession>A0A132EU80</accession>
<dbReference type="SMART" id="SM00267">
    <property type="entry name" value="GGDEF"/>
    <property type="match status" value="1"/>
</dbReference>
<dbReference type="PANTHER" id="PTHR44757">
    <property type="entry name" value="DIGUANYLATE CYCLASE DGCP"/>
    <property type="match status" value="1"/>
</dbReference>
<dbReference type="InterPro" id="IPR000160">
    <property type="entry name" value="GGDEF_dom"/>
</dbReference>
<dbReference type="Gene3D" id="3.30.70.270">
    <property type="match status" value="1"/>
</dbReference>
<dbReference type="KEGG" id="bpsl:WS57_10955"/>
<dbReference type="NCBIfam" id="NF007474">
    <property type="entry name" value="PRK10060.1"/>
    <property type="match status" value="1"/>
</dbReference>
<dbReference type="InterPro" id="IPR001633">
    <property type="entry name" value="EAL_dom"/>
</dbReference>
<dbReference type="SMART" id="SM00091">
    <property type="entry name" value="PAS"/>
    <property type="match status" value="1"/>
</dbReference>
<dbReference type="AlphaFoldDB" id="A0A132EU80"/>
<dbReference type="Gene3D" id="3.20.20.450">
    <property type="entry name" value="EAL domain"/>
    <property type="match status" value="1"/>
</dbReference>
<dbReference type="SMART" id="SM00052">
    <property type="entry name" value="EAL"/>
    <property type="match status" value="1"/>
</dbReference>
<dbReference type="PROSITE" id="PS50883">
    <property type="entry name" value="EAL"/>
    <property type="match status" value="1"/>
</dbReference>
<dbReference type="NCBIfam" id="TIGR00229">
    <property type="entry name" value="sensory_box"/>
    <property type="match status" value="1"/>
</dbReference>
<dbReference type="NCBIfam" id="TIGR00254">
    <property type="entry name" value="GGDEF"/>
    <property type="match status" value="1"/>
</dbReference>
<dbReference type="CDD" id="cd01949">
    <property type="entry name" value="GGDEF"/>
    <property type="match status" value="1"/>
</dbReference>
<dbReference type="PROSITE" id="PS50887">
    <property type="entry name" value="GGDEF"/>
    <property type="match status" value="1"/>
</dbReference>
<organism evidence="1 2">
    <name type="scientific">Burkholderia pseudomultivorans</name>
    <dbReference type="NCBI Taxonomy" id="1207504"/>
    <lineage>
        <taxon>Bacteria</taxon>
        <taxon>Pseudomonadati</taxon>
        <taxon>Pseudomonadota</taxon>
        <taxon>Betaproteobacteria</taxon>
        <taxon>Burkholderiales</taxon>
        <taxon>Burkholderiaceae</taxon>
        <taxon>Burkholderia</taxon>
        <taxon>Burkholderia cepacia complex</taxon>
    </lineage>
</organism>